<dbReference type="AlphaFoldDB" id="A0A7W2AI36"/>
<dbReference type="EMBL" id="JACEIP010000015">
    <property type="protein sequence ID" value="MBA4543391.1"/>
    <property type="molecule type" value="Genomic_DNA"/>
</dbReference>
<evidence type="ECO:0008006" key="3">
    <source>
        <dbReference type="Google" id="ProtNLM"/>
    </source>
</evidence>
<sequence length="109" mass="12813">MERKIGFVLALLLLFLTIPGFHAVQAKEIGCYSFDRWEDAQRYYLQHSQNTLDADRDGWACEELIGFQNLGAEKEKWRKKPGEPVPEKKASPKRSWFEQILYMIESFLD</sequence>
<dbReference type="RefSeq" id="WP_033101334.1">
    <property type="nucleotide sequence ID" value="NZ_JACEIP010000015.1"/>
</dbReference>
<evidence type="ECO:0000313" key="2">
    <source>
        <dbReference type="Proteomes" id="UP000530514"/>
    </source>
</evidence>
<name>A0A7W2AI36_9BACL</name>
<keyword evidence="2" id="KW-1185">Reference proteome</keyword>
<protein>
    <recommendedName>
        <fullName evidence="3">Excalibur calcium-binding domain-containing protein</fullName>
    </recommendedName>
</protein>
<evidence type="ECO:0000313" key="1">
    <source>
        <dbReference type="EMBL" id="MBA4543391.1"/>
    </source>
</evidence>
<reference evidence="1 2" key="1">
    <citation type="submission" date="2020-07" db="EMBL/GenBank/DDBJ databases">
        <authorList>
            <person name="Feng H."/>
        </authorList>
    </citation>
    <scope>NUCLEOTIDE SEQUENCE [LARGE SCALE GENOMIC DNA]</scope>
    <source>
        <strain evidence="2">s-11</strain>
    </source>
</reference>
<dbReference type="Proteomes" id="UP000530514">
    <property type="component" value="Unassembled WGS sequence"/>
</dbReference>
<proteinExistence type="predicted"/>
<comment type="caution">
    <text evidence="1">The sequence shown here is derived from an EMBL/GenBank/DDBJ whole genome shotgun (WGS) entry which is preliminary data.</text>
</comment>
<dbReference type="OrthoDB" id="565380at2"/>
<gene>
    <name evidence="1" type="ORF">H1164_10835</name>
</gene>
<organism evidence="1 2">
    <name type="scientific">Thermoactinomyces daqus</name>
    <dbReference type="NCBI Taxonomy" id="1329516"/>
    <lineage>
        <taxon>Bacteria</taxon>
        <taxon>Bacillati</taxon>
        <taxon>Bacillota</taxon>
        <taxon>Bacilli</taxon>
        <taxon>Bacillales</taxon>
        <taxon>Thermoactinomycetaceae</taxon>
        <taxon>Thermoactinomyces</taxon>
    </lineage>
</organism>
<accession>A0A7W2AI36</accession>